<dbReference type="Proteomes" id="UP000198403">
    <property type="component" value="Unassembled WGS sequence"/>
</dbReference>
<evidence type="ECO:0000259" key="3">
    <source>
        <dbReference type="PROSITE" id="PS50977"/>
    </source>
</evidence>
<name>A0A238ZDE3_9ACTN</name>
<dbReference type="OrthoDB" id="3190535at2"/>
<dbReference type="AlphaFoldDB" id="A0A238ZDE3"/>
<feature type="DNA-binding region" description="H-T-H motif" evidence="2">
    <location>
        <begin position="36"/>
        <end position="55"/>
    </location>
</feature>
<dbReference type="InterPro" id="IPR041490">
    <property type="entry name" value="KstR2_TetR_C"/>
</dbReference>
<dbReference type="InterPro" id="IPR050109">
    <property type="entry name" value="HTH-type_TetR-like_transc_reg"/>
</dbReference>
<dbReference type="InterPro" id="IPR036271">
    <property type="entry name" value="Tet_transcr_reg_TetR-rel_C_sf"/>
</dbReference>
<accession>A0A238ZDE3</accession>
<dbReference type="SUPFAM" id="SSF46689">
    <property type="entry name" value="Homeodomain-like"/>
    <property type="match status" value="1"/>
</dbReference>
<dbReference type="EMBL" id="FZNO01000027">
    <property type="protein sequence ID" value="SNR81018.1"/>
    <property type="molecule type" value="Genomic_DNA"/>
</dbReference>
<dbReference type="Pfam" id="PF00440">
    <property type="entry name" value="TetR_N"/>
    <property type="match status" value="1"/>
</dbReference>
<dbReference type="InterPro" id="IPR009057">
    <property type="entry name" value="Homeodomain-like_sf"/>
</dbReference>
<dbReference type="Gene3D" id="1.10.357.10">
    <property type="entry name" value="Tetracycline Repressor, domain 2"/>
    <property type="match status" value="1"/>
</dbReference>
<dbReference type="InterPro" id="IPR001647">
    <property type="entry name" value="HTH_TetR"/>
</dbReference>
<proteinExistence type="predicted"/>
<gene>
    <name evidence="4" type="ORF">SAMN06272737_12736</name>
</gene>
<dbReference type="PANTHER" id="PTHR30055">
    <property type="entry name" value="HTH-TYPE TRANSCRIPTIONAL REGULATOR RUTR"/>
    <property type="match status" value="1"/>
</dbReference>
<dbReference type="GO" id="GO:0003700">
    <property type="term" value="F:DNA-binding transcription factor activity"/>
    <property type="evidence" value="ECO:0007669"/>
    <property type="project" value="TreeGrafter"/>
</dbReference>
<sequence>MEGMTAAGKPRIRGGKEVVLRAAIANFTERGYHGTSMRDIARDAEVTVASIYHHYPSKQEILAEIMAKTLSDVIGSTRQALMTAGSSPADQLQAVVRAWIEFHTTRQAEALIGASELRSLESAGRRLVVALRDEQESLFRDIVERGVEMGEFATPYPREAARAVINMGRSVASWYRLGGGTKPEEMSDRYAELALATVRGPAVGTTPA</sequence>
<keyword evidence="5" id="KW-1185">Reference proteome</keyword>
<dbReference type="PROSITE" id="PS50977">
    <property type="entry name" value="HTH_TETR_2"/>
    <property type="match status" value="1"/>
</dbReference>
<dbReference type="RefSeq" id="WP_089338313.1">
    <property type="nucleotide sequence ID" value="NZ_FZNO01000027.1"/>
</dbReference>
<dbReference type="PRINTS" id="PR00455">
    <property type="entry name" value="HTHTETR"/>
</dbReference>
<evidence type="ECO:0000313" key="4">
    <source>
        <dbReference type="EMBL" id="SNR81018.1"/>
    </source>
</evidence>
<dbReference type="GO" id="GO:0000976">
    <property type="term" value="F:transcription cis-regulatory region binding"/>
    <property type="evidence" value="ECO:0007669"/>
    <property type="project" value="TreeGrafter"/>
</dbReference>
<reference evidence="4 5" key="1">
    <citation type="submission" date="2017-06" db="EMBL/GenBank/DDBJ databases">
        <authorList>
            <person name="Kim H.J."/>
            <person name="Triplett B.A."/>
        </authorList>
    </citation>
    <scope>NUCLEOTIDE SEQUENCE [LARGE SCALE GENOMIC DNA]</scope>
    <source>
        <strain evidence="4 5">DSM 44272</strain>
    </source>
</reference>
<evidence type="ECO:0000313" key="5">
    <source>
        <dbReference type="Proteomes" id="UP000198403"/>
    </source>
</evidence>
<dbReference type="SUPFAM" id="SSF48498">
    <property type="entry name" value="Tetracyclin repressor-like, C-terminal domain"/>
    <property type="match status" value="1"/>
</dbReference>
<protein>
    <submittedName>
        <fullName evidence="4">Transcriptional regulator, TetR family</fullName>
    </submittedName>
</protein>
<keyword evidence="1 2" id="KW-0238">DNA-binding</keyword>
<dbReference type="PANTHER" id="PTHR30055:SF237">
    <property type="entry name" value="TRANSCRIPTIONAL REPRESSOR MCE3R"/>
    <property type="match status" value="1"/>
</dbReference>
<organism evidence="4 5">
    <name type="scientific">Blastococcus mobilis</name>
    <dbReference type="NCBI Taxonomy" id="1938746"/>
    <lineage>
        <taxon>Bacteria</taxon>
        <taxon>Bacillati</taxon>
        <taxon>Actinomycetota</taxon>
        <taxon>Actinomycetes</taxon>
        <taxon>Geodermatophilales</taxon>
        <taxon>Geodermatophilaceae</taxon>
        <taxon>Blastococcus</taxon>
    </lineage>
</organism>
<evidence type="ECO:0000256" key="2">
    <source>
        <dbReference type="PROSITE-ProRule" id="PRU00335"/>
    </source>
</evidence>
<feature type="domain" description="HTH tetR-type" evidence="3">
    <location>
        <begin position="13"/>
        <end position="73"/>
    </location>
</feature>
<evidence type="ECO:0000256" key="1">
    <source>
        <dbReference type="ARBA" id="ARBA00023125"/>
    </source>
</evidence>
<dbReference type="Pfam" id="PF17932">
    <property type="entry name" value="TetR_C_24"/>
    <property type="match status" value="1"/>
</dbReference>